<proteinExistence type="predicted"/>
<evidence type="ECO:0000313" key="2">
    <source>
        <dbReference type="EMBL" id="OMJ22859.1"/>
    </source>
</evidence>
<dbReference type="Proteomes" id="UP000187283">
    <property type="component" value="Unassembled WGS sequence"/>
</dbReference>
<name>A0A1R1Y7H4_9FUNG</name>
<accession>A0A1R1Y7H4</accession>
<keyword evidence="3" id="KW-1185">Reference proteome</keyword>
<feature type="signal peptide" evidence="1">
    <location>
        <begin position="1"/>
        <end position="21"/>
    </location>
</feature>
<gene>
    <name evidence="2" type="ORF">AYI70_g2605</name>
</gene>
<feature type="chain" id="PRO_5013294618" evidence="1">
    <location>
        <begin position="22"/>
        <end position="108"/>
    </location>
</feature>
<keyword evidence="1" id="KW-0732">Signal</keyword>
<evidence type="ECO:0000256" key="1">
    <source>
        <dbReference type="SAM" id="SignalP"/>
    </source>
</evidence>
<protein>
    <submittedName>
        <fullName evidence="2">Uncharacterized protein</fullName>
    </submittedName>
</protein>
<dbReference type="AlphaFoldDB" id="A0A1R1Y7H4"/>
<reference evidence="2 3" key="1">
    <citation type="submission" date="2017-01" db="EMBL/GenBank/DDBJ databases">
        <authorList>
            <person name="Mah S.A."/>
            <person name="Swanson W.J."/>
            <person name="Moy G.W."/>
            <person name="Vacquier V.D."/>
        </authorList>
    </citation>
    <scope>NUCLEOTIDE SEQUENCE [LARGE SCALE GENOMIC DNA]</scope>
    <source>
        <strain evidence="2 3">GSMNP</strain>
    </source>
</reference>
<comment type="caution">
    <text evidence="2">The sequence shown here is derived from an EMBL/GenBank/DDBJ whole genome shotgun (WGS) entry which is preliminary data.</text>
</comment>
<sequence>MFKSITLLVAVSASLFASVNSQSPLLKFYAHRSYTGKIRQFVPTIGYCHNIGSFNSAKLLGTSIGRVKMYTGPGCTGSSAVRQLSTQSMLSNSVARYGRRFYSIKYRI</sequence>
<evidence type="ECO:0000313" key="3">
    <source>
        <dbReference type="Proteomes" id="UP000187283"/>
    </source>
</evidence>
<dbReference type="EMBL" id="LSSN01000657">
    <property type="protein sequence ID" value="OMJ22859.1"/>
    <property type="molecule type" value="Genomic_DNA"/>
</dbReference>
<organism evidence="2 3">
    <name type="scientific">Smittium culicis</name>
    <dbReference type="NCBI Taxonomy" id="133412"/>
    <lineage>
        <taxon>Eukaryota</taxon>
        <taxon>Fungi</taxon>
        <taxon>Fungi incertae sedis</taxon>
        <taxon>Zoopagomycota</taxon>
        <taxon>Kickxellomycotina</taxon>
        <taxon>Harpellomycetes</taxon>
        <taxon>Harpellales</taxon>
        <taxon>Legeriomycetaceae</taxon>
        <taxon>Smittium</taxon>
    </lineage>
</organism>